<evidence type="ECO:0000256" key="11">
    <source>
        <dbReference type="RuleBase" id="RU364068"/>
    </source>
</evidence>
<evidence type="ECO:0000256" key="1">
    <source>
        <dbReference type="ARBA" id="ARBA00001033"/>
    </source>
</evidence>
<dbReference type="InterPro" id="IPR020583">
    <property type="entry name" value="Inositol_monoP_metal-BS"/>
</dbReference>
<dbReference type="Gene3D" id="3.40.190.80">
    <property type="match status" value="1"/>
</dbReference>
<feature type="binding site" evidence="10">
    <location>
        <position position="95"/>
    </location>
    <ligand>
        <name>Mg(2+)</name>
        <dbReference type="ChEBI" id="CHEBI:18420"/>
        <label>1</label>
        <note>catalytic</note>
    </ligand>
</feature>
<dbReference type="EC" id="3.1.3.25" evidence="11"/>
<dbReference type="InterPro" id="IPR020550">
    <property type="entry name" value="Inositol_monophosphatase_CS"/>
</dbReference>
<feature type="binding site" evidence="10">
    <location>
        <position position="96"/>
    </location>
    <ligand>
        <name>Mg(2+)</name>
        <dbReference type="ChEBI" id="CHEBI:18420"/>
        <label>1</label>
        <note>catalytic</note>
    </ligand>
</feature>
<dbReference type="InterPro" id="IPR000760">
    <property type="entry name" value="Inositol_monophosphatase-like"/>
</dbReference>
<comment type="similarity">
    <text evidence="4 11">Belongs to the inositol monophosphatase superfamily.</text>
</comment>
<dbReference type="GO" id="GO:0046872">
    <property type="term" value="F:metal ion binding"/>
    <property type="evidence" value="ECO:0007669"/>
    <property type="project" value="UniProtKB-KW"/>
</dbReference>
<comment type="pathway">
    <text evidence="3">Amino-acid biosynthesis; L-histidine biosynthesis; L-histidine from 5-phospho-alpha-D-ribose 1-diphosphate: step 8/9.</text>
</comment>
<sequence length="275" mass="28802">MSPEITASLAEELLELAAATAREAGRMLVDKRPADGPDVVQTKSSPTDVVTQMDRAAERLIIDRIRAARPDDAFLGEEGGTHDGGSGVRWVIDPIDGTVNYLYDLPDWAVSIAAEVDGVAVAGAVEMPRRGETCTAVRGGGALLHTASGTREMRVNAGVPLAEALVATGFGYDAGRRSRQAEVLTGVLPRVRDIRRGGSCCVDLCSLAAGRVDAYYERGVQAWDIAAGALIVQEAGGRVEGLHGAPASPELTIAAGPGTFEALHELLVPLDPLRD</sequence>
<dbReference type="CDD" id="cd01639">
    <property type="entry name" value="IMPase"/>
    <property type="match status" value="1"/>
</dbReference>
<keyword evidence="13" id="KW-1185">Reference proteome</keyword>
<evidence type="ECO:0000256" key="2">
    <source>
        <dbReference type="ARBA" id="ARBA00001946"/>
    </source>
</evidence>
<keyword evidence="5 10" id="KW-0479">Metal-binding</keyword>
<dbReference type="InterPro" id="IPR033942">
    <property type="entry name" value="IMPase"/>
</dbReference>
<comment type="function">
    <text evidence="9">Catalyzes the dephosphorylation of histidinol-phosphate to histidinol, the direct precursor of histidine.</text>
</comment>
<dbReference type="PANTHER" id="PTHR20854">
    <property type="entry name" value="INOSITOL MONOPHOSPHATASE"/>
    <property type="match status" value="1"/>
</dbReference>
<dbReference type="GO" id="GO:0046854">
    <property type="term" value="P:phosphatidylinositol phosphate biosynthetic process"/>
    <property type="evidence" value="ECO:0007669"/>
    <property type="project" value="InterPro"/>
</dbReference>
<accession>A0A543ICB2</accession>
<dbReference type="GO" id="GO:0006020">
    <property type="term" value="P:inositol metabolic process"/>
    <property type="evidence" value="ECO:0007669"/>
    <property type="project" value="TreeGrafter"/>
</dbReference>
<comment type="catalytic activity">
    <reaction evidence="8">
        <text>L-histidinol phosphate + H2O = L-histidinol + phosphate</text>
        <dbReference type="Rhea" id="RHEA:14465"/>
        <dbReference type="ChEBI" id="CHEBI:15377"/>
        <dbReference type="ChEBI" id="CHEBI:43474"/>
        <dbReference type="ChEBI" id="CHEBI:57699"/>
        <dbReference type="ChEBI" id="CHEBI:57980"/>
        <dbReference type="EC" id="3.1.3.15"/>
    </reaction>
</comment>
<dbReference type="Gene3D" id="3.30.540.10">
    <property type="entry name" value="Fructose-1,6-Bisphosphatase, subunit A, domain 1"/>
    <property type="match status" value="1"/>
</dbReference>
<feature type="binding site" evidence="10">
    <location>
        <position position="224"/>
    </location>
    <ligand>
        <name>Mg(2+)</name>
        <dbReference type="ChEBI" id="CHEBI:18420"/>
        <label>1</label>
        <note>catalytic</note>
    </ligand>
</feature>
<keyword evidence="7 10" id="KW-0460">Magnesium</keyword>
<organism evidence="12 13">
    <name type="scientific">Actinomadura hallensis</name>
    <dbReference type="NCBI Taxonomy" id="337895"/>
    <lineage>
        <taxon>Bacteria</taxon>
        <taxon>Bacillati</taxon>
        <taxon>Actinomycetota</taxon>
        <taxon>Actinomycetes</taxon>
        <taxon>Streptosporangiales</taxon>
        <taxon>Thermomonosporaceae</taxon>
        <taxon>Actinomadura</taxon>
    </lineage>
</organism>
<dbReference type="PROSITE" id="PS00630">
    <property type="entry name" value="IMP_2"/>
    <property type="match status" value="1"/>
</dbReference>
<dbReference type="RefSeq" id="WP_141967544.1">
    <property type="nucleotide sequence ID" value="NZ_VFPO01000001.1"/>
</dbReference>
<keyword evidence="6 11" id="KW-0378">Hydrolase</keyword>
<evidence type="ECO:0000256" key="5">
    <source>
        <dbReference type="ARBA" id="ARBA00022723"/>
    </source>
</evidence>
<proteinExistence type="inferred from homology"/>
<dbReference type="EMBL" id="VFPO01000001">
    <property type="protein sequence ID" value="TQM68226.1"/>
    <property type="molecule type" value="Genomic_DNA"/>
</dbReference>
<reference evidence="12 13" key="1">
    <citation type="submission" date="2019-06" db="EMBL/GenBank/DDBJ databases">
        <title>Sequencing the genomes of 1000 actinobacteria strains.</title>
        <authorList>
            <person name="Klenk H.-P."/>
        </authorList>
    </citation>
    <scope>NUCLEOTIDE SEQUENCE [LARGE SCALE GENOMIC DNA]</scope>
    <source>
        <strain evidence="12 13">DSM 45043</strain>
    </source>
</reference>
<dbReference type="SUPFAM" id="SSF56655">
    <property type="entry name" value="Carbohydrate phosphatase"/>
    <property type="match status" value="1"/>
</dbReference>
<evidence type="ECO:0000256" key="6">
    <source>
        <dbReference type="ARBA" id="ARBA00022801"/>
    </source>
</evidence>
<feature type="binding site" evidence="10">
    <location>
        <position position="77"/>
    </location>
    <ligand>
        <name>Mg(2+)</name>
        <dbReference type="ChEBI" id="CHEBI:18420"/>
        <label>1</label>
        <note>catalytic</note>
    </ligand>
</feature>
<evidence type="ECO:0000256" key="10">
    <source>
        <dbReference type="PIRSR" id="PIRSR600760-2"/>
    </source>
</evidence>
<evidence type="ECO:0000313" key="12">
    <source>
        <dbReference type="EMBL" id="TQM68226.1"/>
    </source>
</evidence>
<dbReference type="FunFam" id="3.30.540.10:FF:000003">
    <property type="entry name" value="Inositol-1-monophosphatase"/>
    <property type="match status" value="1"/>
</dbReference>
<evidence type="ECO:0000256" key="8">
    <source>
        <dbReference type="ARBA" id="ARBA00049158"/>
    </source>
</evidence>
<comment type="catalytic activity">
    <reaction evidence="1 11">
        <text>a myo-inositol phosphate + H2O = myo-inositol + phosphate</text>
        <dbReference type="Rhea" id="RHEA:24056"/>
        <dbReference type="ChEBI" id="CHEBI:15377"/>
        <dbReference type="ChEBI" id="CHEBI:17268"/>
        <dbReference type="ChEBI" id="CHEBI:43474"/>
        <dbReference type="ChEBI" id="CHEBI:84139"/>
        <dbReference type="EC" id="3.1.3.25"/>
    </reaction>
</comment>
<dbReference type="GO" id="GO:0007165">
    <property type="term" value="P:signal transduction"/>
    <property type="evidence" value="ECO:0007669"/>
    <property type="project" value="TreeGrafter"/>
</dbReference>
<feature type="binding site" evidence="10">
    <location>
        <position position="93"/>
    </location>
    <ligand>
        <name>Mg(2+)</name>
        <dbReference type="ChEBI" id="CHEBI:18420"/>
        <label>2</label>
    </ligand>
</feature>
<dbReference type="PANTHER" id="PTHR20854:SF4">
    <property type="entry name" value="INOSITOL-1-MONOPHOSPHATASE-RELATED"/>
    <property type="match status" value="1"/>
</dbReference>
<evidence type="ECO:0000256" key="3">
    <source>
        <dbReference type="ARBA" id="ARBA00004970"/>
    </source>
</evidence>
<dbReference type="GO" id="GO:0004401">
    <property type="term" value="F:histidinol-phosphatase activity"/>
    <property type="evidence" value="ECO:0007669"/>
    <property type="project" value="UniProtKB-EC"/>
</dbReference>
<evidence type="ECO:0000256" key="4">
    <source>
        <dbReference type="ARBA" id="ARBA00009759"/>
    </source>
</evidence>
<comment type="cofactor">
    <cofactor evidence="2 10 11">
        <name>Mg(2+)</name>
        <dbReference type="ChEBI" id="CHEBI:18420"/>
    </cofactor>
</comment>
<dbReference type="Pfam" id="PF00459">
    <property type="entry name" value="Inositol_P"/>
    <property type="match status" value="1"/>
</dbReference>
<dbReference type="GO" id="GO:0008934">
    <property type="term" value="F:inositol monophosphate 1-phosphatase activity"/>
    <property type="evidence" value="ECO:0007669"/>
    <property type="project" value="InterPro"/>
</dbReference>
<evidence type="ECO:0000256" key="9">
    <source>
        <dbReference type="ARBA" id="ARBA00053547"/>
    </source>
</evidence>
<name>A0A543ICB2_9ACTN</name>
<dbReference type="Proteomes" id="UP000316706">
    <property type="component" value="Unassembled WGS sequence"/>
</dbReference>
<comment type="caution">
    <text evidence="12">The sequence shown here is derived from an EMBL/GenBank/DDBJ whole genome shotgun (WGS) entry which is preliminary data.</text>
</comment>
<evidence type="ECO:0000313" key="13">
    <source>
        <dbReference type="Proteomes" id="UP000316706"/>
    </source>
</evidence>
<protein>
    <recommendedName>
        <fullName evidence="11">Inositol-1-monophosphatase</fullName>
        <ecNumber evidence="11">3.1.3.25</ecNumber>
    </recommendedName>
</protein>
<dbReference type="PRINTS" id="PR00377">
    <property type="entry name" value="IMPHPHTASES"/>
</dbReference>
<gene>
    <name evidence="12" type="ORF">FHX41_1864</name>
</gene>
<dbReference type="OrthoDB" id="9772456at2"/>
<dbReference type="PROSITE" id="PS00629">
    <property type="entry name" value="IMP_1"/>
    <property type="match status" value="1"/>
</dbReference>
<evidence type="ECO:0000256" key="7">
    <source>
        <dbReference type="ARBA" id="ARBA00022842"/>
    </source>
</evidence>
<dbReference type="AlphaFoldDB" id="A0A543ICB2"/>